<dbReference type="GeneID" id="37027998"/>
<name>A0A316US82_9BASI</name>
<dbReference type="Proteomes" id="UP000245884">
    <property type="component" value="Unassembled WGS sequence"/>
</dbReference>
<accession>A0A316US82</accession>
<evidence type="ECO:0000313" key="2">
    <source>
        <dbReference type="Proteomes" id="UP000245884"/>
    </source>
</evidence>
<sequence>MADPPASSRGEDDQQALRSTITSLRSHIAKFRQLKSTSALRSTQAAVLQARVIELESQRGVDRQRIAALQAHMEKLHGQIEVDLRDRDDAEAKKEGELGDLKTRVARLEREWGTMSRESAAGCSTSRTRTSSCDLSLYAAMLPSPTDDKGVEQDQPPNFAKNSRNVEISHEQAPQTTSSSFSPITAPHLLAPLSQAETASDIALTEGASCDCDIVYDDAEACKTPGQRARNHGCHRHSN</sequence>
<proteinExistence type="predicted"/>
<organism evidence="1 2">
    <name type="scientific">Jaminaea rosea</name>
    <dbReference type="NCBI Taxonomy" id="1569628"/>
    <lineage>
        <taxon>Eukaryota</taxon>
        <taxon>Fungi</taxon>
        <taxon>Dikarya</taxon>
        <taxon>Basidiomycota</taxon>
        <taxon>Ustilaginomycotina</taxon>
        <taxon>Exobasidiomycetes</taxon>
        <taxon>Microstromatales</taxon>
        <taxon>Microstromatales incertae sedis</taxon>
        <taxon>Jaminaea</taxon>
    </lineage>
</organism>
<gene>
    <name evidence="1" type="ORF">BDZ90DRAFT_232226</name>
</gene>
<dbReference type="EMBL" id="KZ819667">
    <property type="protein sequence ID" value="PWN27844.1"/>
    <property type="molecule type" value="Genomic_DNA"/>
</dbReference>
<dbReference type="RefSeq" id="XP_025362456.1">
    <property type="nucleotide sequence ID" value="XM_025506175.1"/>
</dbReference>
<protein>
    <submittedName>
        <fullName evidence="1">Uncharacterized protein</fullName>
    </submittedName>
</protein>
<dbReference type="AlphaFoldDB" id="A0A316US82"/>
<reference evidence="1 2" key="1">
    <citation type="journal article" date="2018" name="Mol. Biol. Evol.">
        <title>Broad Genomic Sampling Reveals a Smut Pathogenic Ancestry of the Fungal Clade Ustilaginomycotina.</title>
        <authorList>
            <person name="Kijpornyongpan T."/>
            <person name="Mondo S.J."/>
            <person name="Barry K."/>
            <person name="Sandor L."/>
            <person name="Lee J."/>
            <person name="Lipzen A."/>
            <person name="Pangilinan J."/>
            <person name="LaButti K."/>
            <person name="Hainaut M."/>
            <person name="Henrissat B."/>
            <person name="Grigoriev I.V."/>
            <person name="Spatafora J.W."/>
            <person name="Aime M.C."/>
        </authorList>
    </citation>
    <scope>NUCLEOTIDE SEQUENCE [LARGE SCALE GENOMIC DNA]</scope>
    <source>
        <strain evidence="1 2">MCA 5214</strain>
    </source>
</reference>
<keyword evidence="2" id="KW-1185">Reference proteome</keyword>
<evidence type="ECO:0000313" key="1">
    <source>
        <dbReference type="EMBL" id="PWN27844.1"/>
    </source>
</evidence>